<dbReference type="Pfam" id="PF05488">
    <property type="entry name" value="PAAR_motif"/>
    <property type="match status" value="1"/>
</dbReference>
<sequence>MPFAARVGDPTDHPGLVSGPGVPTVLIGGLPAATLTTMHACSFPSPVTPHPPTPIVGPGSATVLIGGLPAARVGDRAGCGAGIVMGCPTVSIGG</sequence>
<dbReference type="RefSeq" id="WP_127931549.1">
    <property type="nucleotide sequence ID" value="NZ_SAUN01000001.1"/>
</dbReference>
<dbReference type="OrthoDB" id="197187at2"/>
<proteinExistence type="predicted"/>
<evidence type="ECO:0000313" key="1">
    <source>
        <dbReference type="EMBL" id="RVX38994.1"/>
    </source>
</evidence>
<evidence type="ECO:0000313" key="2">
    <source>
        <dbReference type="Proteomes" id="UP000284824"/>
    </source>
</evidence>
<name>A0A438LZJ0_9ACTN</name>
<dbReference type="InterPro" id="IPR008727">
    <property type="entry name" value="PAAR_motif"/>
</dbReference>
<comment type="caution">
    <text evidence="1">The sequence shown here is derived from an EMBL/GenBank/DDBJ whole genome shotgun (WGS) entry which is preliminary data.</text>
</comment>
<dbReference type="Gene3D" id="2.60.200.60">
    <property type="match status" value="1"/>
</dbReference>
<accession>A0A438LZJ0</accession>
<dbReference type="CDD" id="cd14739">
    <property type="entry name" value="PAAR_3"/>
    <property type="match status" value="1"/>
</dbReference>
<reference evidence="1 2" key="1">
    <citation type="submission" date="2019-01" db="EMBL/GenBank/DDBJ databases">
        <title>Sequencing the genomes of 1000 actinobacteria strains.</title>
        <authorList>
            <person name="Klenk H.-P."/>
        </authorList>
    </citation>
    <scope>NUCLEOTIDE SEQUENCE [LARGE SCALE GENOMIC DNA]</scope>
    <source>
        <strain evidence="1 2">DSM 43925</strain>
    </source>
</reference>
<gene>
    <name evidence="1" type="ORF">EDD27_1326</name>
</gene>
<dbReference type="Proteomes" id="UP000284824">
    <property type="component" value="Unassembled WGS sequence"/>
</dbReference>
<organism evidence="1 2">
    <name type="scientific">Nonomuraea polychroma</name>
    <dbReference type="NCBI Taxonomy" id="46176"/>
    <lineage>
        <taxon>Bacteria</taxon>
        <taxon>Bacillati</taxon>
        <taxon>Actinomycetota</taxon>
        <taxon>Actinomycetes</taxon>
        <taxon>Streptosporangiales</taxon>
        <taxon>Streptosporangiaceae</taxon>
        <taxon>Nonomuraea</taxon>
    </lineage>
</organism>
<keyword evidence="2" id="KW-1185">Reference proteome</keyword>
<dbReference type="EMBL" id="SAUN01000001">
    <property type="protein sequence ID" value="RVX38994.1"/>
    <property type="molecule type" value="Genomic_DNA"/>
</dbReference>
<protein>
    <submittedName>
        <fullName evidence="1">Putative Zn-binding protein involved in type VI secretion</fullName>
    </submittedName>
</protein>
<dbReference type="AlphaFoldDB" id="A0A438LZJ0"/>